<accession>A0A1G7CQ87</accession>
<dbReference type="EMBL" id="FNBD01000001">
    <property type="protein sequence ID" value="SDE40816.1"/>
    <property type="molecule type" value="Genomic_DNA"/>
</dbReference>
<name>A0A1G7CQ87_9FLAO</name>
<protein>
    <submittedName>
        <fullName evidence="1">Uncharacterized protein</fullName>
    </submittedName>
</protein>
<proteinExistence type="predicted"/>
<dbReference type="InterPro" id="IPR058093">
    <property type="entry name" value="LA_2272-like"/>
</dbReference>
<evidence type="ECO:0000313" key="1">
    <source>
        <dbReference type="EMBL" id="SDE40816.1"/>
    </source>
</evidence>
<dbReference type="Proteomes" id="UP000182114">
    <property type="component" value="Unassembled WGS sequence"/>
</dbReference>
<gene>
    <name evidence="1" type="ORF">SAMN04487992_10143</name>
</gene>
<organism evidence="1 2">
    <name type="scientific">Cellulophaga baltica</name>
    <dbReference type="NCBI Taxonomy" id="76594"/>
    <lineage>
        <taxon>Bacteria</taxon>
        <taxon>Pseudomonadati</taxon>
        <taxon>Bacteroidota</taxon>
        <taxon>Flavobacteriia</taxon>
        <taxon>Flavobacteriales</taxon>
        <taxon>Flavobacteriaceae</taxon>
        <taxon>Cellulophaga</taxon>
    </lineage>
</organism>
<dbReference type="AlphaFoldDB" id="A0A1G7CQ87"/>
<dbReference type="NCBIfam" id="NF047436">
    <property type="entry name" value="LA_2272_repeat"/>
    <property type="match status" value="1"/>
</dbReference>
<sequence>MKVLLLICAVFVSFLGLAQPRKFRAPLWTTHDANVDIVGASIGFIPRDFTSDTSLIRTYGVRIEAFPLSFIYFMSPKSPLSSSNAAYFDNLKGNASQLINGLNIATGSFEAIDVNGISTTIFMHYSRKHNGIALAGITNTIERGNGLMIAYGGNEVYHGNGIMVGTLFGNSTNTFNGLQISAANFISEKGSGLQIGIFNSATNFRGLQLGLWNKNSKRSLPILNWQFKG</sequence>
<reference evidence="2" key="1">
    <citation type="submission" date="2016-10" db="EMBL/GenBank/DDBJ databases">
        <authorList>
            <person name="Varghese N."/>
            <person name="Submissions S."/>
        </authorList>
    </citation>
    <scope>NUCLEOTIDE SEQUENCE [LARGE SCALE GENOMIC DNA]</scope>
    <source>
        <strain evidence="2">DSM 24729</strain>
    </source>
</reference>
<dbReference type="RefSeq" id="WP_024481690.1">
    <property type="nucleotide sequence ID" value="NZ_CANMGP010000001.1"/>
</dbReference>
<evidence type="ECO:0000313" key="2">
    <source>
        <dbReference type="Proteomes" id="UP000182114"/>
    </source>
</evidence>
<keyword evidence="2" id="KW-1185">Reference proteome</keyword>
<dbReference type="eggNOG" id="ENOG5030JV1">
    <property type="taxonomic scope" value="Bacteria"/>
</dbReference>